<evidence type="ECO:0000256" key="1">
    <source>
        <dbReference type="SAM" id="Phobius"/>
    </source>
</evidence>
<accession>A0A072UVH5</accession>
<keyword evidence="4" id="KW-1185">Reference proteome</keyword>
<dbReference type="EMBL" id="CM001219">
    <property type="protein sequence ID" value="KEH33083.1"/>
    <property type="molecule type" value="Genomic_DNA"/>
</dbReference>
<dbReference type="ExpressionAtlas" id="A0A072UVH5">
    <property type="expression patterns" value="differential"/>
</dbReference>
<dbReference type="AlphaFoldDB" id="A0A072UVH5"/>
<keyword evidence="1" id="KW-1133">Transmembrane helix</keyword>
<feature type="transmembrane region" description="Helical" evidence="1">
    <location>
        <begin position="22"/>
        <end position="42"/>
    </location>
</feature>
<proteinExistence type="predicted"/>
<protein>
    <recommendedName>
        <fullName evidence="5">Transmembrane protein</fullName>
    </recommendedName>
</protein>
<evidence type="ECO:0000313" key="2">
    <source>
        <dbReference type="EMBL" id="KEH33083.1"/>
    </source>
</evidence>
<organism evidence="2 4">
    <name type="scientific">Medicago truncatula</name>
    <name type="common">Barrel medic</name>
    <name type="synonym">Medicago tribuloides</name>
    <dbReference type="NCBI Taxonomy" id="3880"/>
    <lineage>
        <taxon>Eukaryota</taxon>
        <taxon>Viridiplantae</taxon>
        <taxon>Streptophyta</taxon>
        <taxon>Embryophyta</taxon>
        <taxon>Tracheophyta</taxon>
        <taxon>Spermatophyta</taxon>
        <taxon>Magnoliopsida</taxon>
        <taxon>eudicotyledons</taxon>
        <taxon>Gunneridae</taxon>
        <taxon>Pentapetalae</taxon>
        <taxon>rosids</taxon>
        <taxon>fabids</taxon>
        <taxon>Fabales</taxon>
        <taxon>Fabaceae</taxon>
        <taxon>Papilionoideae</taxon>
        <taxon>50 kb inversion clade</taxon>
        <taxon>NPAAA clade</taxon>
        <taxon>Hologalegina</taxon>
        <taxon>IRL clade</taxon>
        <taxon>Trifolieae</taxon>
        <taxon>Medicago</taxon>
    </lineage>
</organism>
<keyword evidence="1" id="KW-0812">Transmembrane</keyword>
<evidence type="ECO:0008006" key="5">
    <source>
        <dbReference type="Google" id="ProtNLM"/>
    </source>
</evidence>
<gene>
    <name evidence="2" type="ordered locus">MTR_3g022000</name>
</gene>
<reference evidence="2 4" key="1">
    <citation type="journal article" date="2011" name="Nature">
        <title>The Medicago genome provides insight into the evolution of rhizobial symbioses.</title>
        <authorList>
            <person name="Young N.D."/>
            <person name="Debelle F."/>
            <person name="Oldroyd G.E."/>
            <person name="Geurts R."/>
            <person name="Cannon S.B."/>
            <person name="Udvardi M.K."/>
            <person name="Benedito V.A."/>
            <person name="Mayer K.F."/>
            <person name="Gouzy J."/>
            <person name="Schoof H."/>
            <person name="Van de Peer Y."/>
            <person name="Proost S."/>
            <person name="Cook D.R."/>
            <person name="Meyers B.C."/>
            <person name="Spannagl M."/>
            <person name="Cheung F."/>
            <person name="De Mita S."/>
            <person name="Krishnakumar V."/>
            <person name="Gundlach H."/>
            <person name="Zhou S."/>
            <person name="Mudge J."/>
            <person name="Bharti A.K."/>
            <person name="Murray J.D."/>
            <person name="Naoumkina M.A."/>
            <person name="Rosen B."/>
            <person name="Silverstein K.A."/>
            <person name="Tang H."/>
            <person name="Rombauts S."/>
            <person name="Zhao P.X."/>
            <person name="Zhou P."/>
            <person name="Barbe V."/>
            <person name="Bardou P."/>
            <person name="Bechner M."/>
            <person name="Bellec A."/>
            <person name="Berger A."/>
            <person name="Berges H."/>
            <person name="Bidwell S."/>
            <person name="Bisseling T."/>
            <person name="Choisne N."/>
            <person name="Couloux A."/>
            <person name="Denny R."/>
            <person name="Deshpande S."/>
            <person name="Dai X."/>
            <person name="Doyle J.J."/>
            <person name="Dudez A.M."/>
            <person name="Farmer A.D."/>
            <person name="Fouteau S."/>
            <person name="Franken C."/>
            <person name="Gibelin C."/>
            <person name="Gish J."/>
            <person name="Goldstein S."/>
            <person name="Gonzalez A.J."/>
            <person name="Green P.J."/>
            <person name="Hallab A."/>
            <person name="Hartog M."/>
            <person name="Hua A."/>
            <person name="Humphray S.J."/>
            <person name="Jeong D.H."/>
            <person name="Jing Y."/>
            <person name="Jocker A."/>
            <person name="Kenton S.M."/>
            <person name="Kim D.J."/>
            <person name="Klee K."/>
            <person name="Lai H."/>
            <person name="Lang C."/>
            <person name="Lin S."/>
            <person name="Macmil S.L."/>
            <person name="Magdelenat G."/>
            <person name="Matthews L."/>
            <person name="McCorrison J."/>
            <person name="Monaghan E.L."/>
            <person name="Mun J.H."/>
            <person name="Najar F.Z."/>
            <person name="Nicholson C."/>
            <person name="Noirot C."/>
            <person name="O'Bleness M."/>
            <person name="Paule C.R."/>
            <person name="Poulain J."/>
            <person name="Prion F."/>
            <person name="Qin B."/>
            <person name="Qu C."/>
            <person name="Retzel E.F."/>
            <person name="Riddle C."/>
            <person name="Sallet E."/>
            <person name="Samain S."/>
            <person name="Samson N."/>
            <person name="Sanders I."/>
            <person name="Saurat O."/>
            <person name="Scarpelli C."/>
            <person name="Schiex T."/>
            <person name="Segurens B."/>
            <person name="Severin A.J."/>
            <person name="Sherrier D.J."/>
            <person name="Shi R."/>
            <person name="Sims S."/>
            <person name="Singer S.R."/>
            <person name="Sinharoy S."/>
            <person name="Sterck L."/>
            <person name="Viollet A."/>
            <person name="Wang B.B."/>
            <person name="Wang K."/>
            <person name="Wang M."/>
            <person name="Wang X."/>
            <person name="Warfsmann J."/>
            <person name="Weissenbach J."/>
            <person name="White D.D."/>
            <person name="White J.D."/>
            <person name="Wiley G.B."/>
            <person name="Wincker P."/>
            <person name="Xing Y."/>
            <person name="Yang L."/>
            <person name="Yao Z."/>
            <person name="Ying F."/>
            <person name="Zhai J."/>
            <person name="Zhou L."/>
            <person name="Zuber A."/>
            <person name="Denarie J."/>
            <person name="Dixon R.A."/>
            <person name="May G.D."/>
            <person name="Schwartz D.C."/>
            <person name="Rogers J."/>
            <person name="Quetier F."/>
            <person name="Town C.D."/>
            <person name="Roe B.A."/>
        </authorList>
    </citation>
    <scope>NUCLEOTIDE SEQUENCE [LARGE SCALE GENOMIC DNA]</scope>
    <source>
        <strain evidence="2">A17</strain>
        <strain evidence="3 4">cv. Jemalong A17</strain>
    </source>
</reference>
<sequence length="84" mass="10040">MGPTFGQIFLVRKVRTYILNKALASIYFLNFIFLFSDFNLFFRLRRIPRLECCEGSWEMMILVILLNKLNWSVQVIQFQLNEGN</sequence>
<reference evidence="2 4" key="2">
    <citation type="journal article" date="2014" name="BMC Genomics">
        <title>An improved genome release (version Mt4.0) for the model legume Medicago truncatula.</title>
        <authorList>
            <person name="Tang H."/>
            <person name="Krishnakumar V."/>
            <person name="Bidwell S."/>
            <person name="Rosen B."/>
            <person name="Chan A."/>
            <person name="Zhou S."/>
            <person name="Gentzbittel L."/>
            <person name="Childs K.L."/>
            <person name="Yandell M."/>
            <person name="Gundlach H."/>
            <person name="Mayer K.F."/>
            <person name="Schwartz D.C."/>
            <person name="Town C.D."/>
        </authorList>
    </citation>
    <scope>GENOME REANNOTATION</scope>
    <source>
        <strain evidence="2">A17</strain>
        <strain evidence="3 4">cv. Jemalong A17</strain>
    </source>
</reference>
<keyword evidence="1" id="KW-0472">Membrane</keyword>
<dbReference type="EnsemblPlants" id="KEH33083">
    <property type="protein sequence ID" value="KEH33083"/>
    <property type="gene ID" value="MTR_3g022000"/>
</dbReference>
<name>A0A072UVH5_MEDTR</name>
<evidence type="ECO:0000313" key="3">
    <source>
        <dbReference type="EnsemblPlants" id="KEH33083"/>
    </source>
</evidence>
<dbReference type="Proteomes" id="UP000002051">
    <property type="component" value="Chromosome 3"/>
</dbReference>
<dbReference type="HOGENOM" id="CLU_2530876_0_0_1"/>
<evidence type="ECO:0000313" key="4">
    <source>
        <dbReference type="Proteomes" id="UP000002051"/>
    </source>
</evidence>
<reference evidence="3" key="3">
    <citation type="submission" date="2015-04" db="UniProtKB">
        <authorList>
            <consortium name="EnsemblPlants"/>
        </authorList>
    </citation>
    <scope>IDENTIFICATION</scope>
    <source>
        <strain evidence="3">cv. Jemalong A17</strain>
    </source>
</reference>